<dbReference type="PANTHER" id="PTHR39336:SF1">
    <property type="entry name" value="PYRIDOXAMINE PHOSPHATE OXIDASE FAMILY PROTEIN (AFU_ORTHOLOGUE AFUA_6G11440)"/>
    <property type="match status" value="1"/>
</dbReference>
<evidence type="ECO:0000313" key="3">
    <source>
        <dbReference type="Proteomes" id="UP000184514"/>
    </source>
</evidence>
<feature type="domain" description="Pyridoxamine 5'-phosphate oxidase N-terminal" evidence="1">
    <location>
        <begin position="8"/>
        <end position="128"/>
    </location>
</feature>
<protein>
    <submittedName>
        <fullName evidence="2">Pyridoxamine 5'-phosphate oxidase</fullName>
    </submittedName>
</protein>
<evidence type="ECO:0000259" key="1">
    <source>
        <dbReference type="Pfam" id="PF01243"/>
    </source>
</evidence>
<dbReference type="Pfam" id="PF01243">
    <property type="entry name" value="PNPOx_N"/>
    <property type="match status" value="1"/>
</dbReference>
<dbReference type="RefSeq" id="WP_072629667.1">
    <property type="nucleotide sequence ID" value="NZ_JABBAN010000065.1"/>
</dbReference>
<dbReference type="PANTHER" id="PTHR39336">
    <property type="entry name" value="PYRIDOXAMINE PHOSPHATE OXIDASE FAMILY PROTEIN (AFU_ORTHOLOGUE AFUA_6G11440)"/>
    <property type="match status" value="1"/>
</dbReference>
<name>A0A1L9NZM9_9RHOB</name>
<sequence length="183" mass="20669">MGIKTHKLTQSFRTFIQEQTMFFVATAGPEGRVNVSPKGLDSLRILSDQKIVWLSLTGSGNETAAHMMQDPRMTLMFCAFKGDHLILRTYGQARVVHPRDAEWHDLYALFPDFAGARNIFVLDVDLVTTSCGSGVPEMSVVRSRGETDLEPWYDEMGPQKVKEFWKKKNLVSLDDQPTGIFEP</sequence>
<comment type="caution">
    <text evidence="2">The sequence shown here is derived from an EMBL/GenBank/DDBJ whole genome shotgun (WGS) entry which is preliminary data.</text>
</comment>
<dbReference type="STRING" id="696762.PFRI_10270"/>
<dbReference type="InterPro" id="IPR011576">
    <property type="entry name" value="Pyridox_Oxase_N"/>
</dbReference>
<proteinExistence type="predicted"/>
<dbReference type="Gene3D" id="2.30.110.10">
    <property type="entry name" value="Electron Transport, Fmn-binding Protein, Chain A"/>
    <property type="match status" value="1"/>
</dbReference>
<evidence type="ECO:0000313" key="2">
    <source>
        <dbReference type="EMBL" id="OJI94727.1"/>
    </source>
</evidence>
<organism evidence="2 3">
    <name type="scientific">Planktotalea frisia</name>
    <dbReference type="NCBI Taxonomy" id="696762"/>
    <lineage>
        <taxon>Bacteria</taxon>
        <taxon>Pseudomonadati</taxon>
        <taxon>Pseudomonadota</taxon>
        <taxon>Alphaproteobacteria</taxon>
        <taxon>Rhodobacterales</taxon>
        <taxon>Paracoccaceae</taxon>
        <taxon>Planktotalea</taxon>
    </lineage>
</organism>
<accession>A0A1L9NZM9</accession>
<dbReference type="EMBL" id="MLCB01000090">
    <property type="protein sequence ID" value="OJI94727.1"/>
    <property type="molecule type" value="Genomic_DNA"/>
</dbReference>
<keyword evidence="3" id="KW-1185">Reference proteome</keyword>
<dbReference type="OrthoDB" id="115989at2"/>
<dbReference type="SUPFAM" id="SSF50475">
    <property type="entry name" value="FMN-binding split barrel"/>
    <property type="match status" value="1"/>
</dbReference>
<dbReference type="Proteomes" id="UP000184514">
    <property type="component" value="Unassembled WGS sequence"/>
</dbReference>
<dbReference type="AlphaFoldDB" id="A0A1L9NZM9"/>
<dbReference type="InterPro" id="IPR012349">
    <property type="entry name" value="Split_barrel_FMN-bd"/>
</dbReference>
<reference evidence="2 3" key="1">
    <citation type="submission" date="2016-10" db="EMBL/GenBank/DDBJ databases">
        <title>Genome sequence of Planktotalea frisia SH6-1.</title>
        <authorList>
            <person name="Poehlein A."/>
            <person name="Bakenhus I."/>
            <person name="Voget S."/>
            <person name="Brinkhoff T."/>
            <person name="Simon M."/>
        </authorList>
    </citation>
    <scope>NUCLEOTIDE SEQUENCE [LARGE SCALE GENOMIC DNA]</scope>
    <source>
        <strain evidence="2 3">SH6-1</strain>
    </source>
</reference>
<gene>
    <name evidence="2" type="ORF">PFRI_10270</name>
</gene>